<proteinExistence type="predicted"/>
<organism evidence="2 3">
    <name type="scientific">Paractinoplanes ferrugineus</name>
    <dbReference type="NCBI Taxonomy" id="113564"/>
    <lineage>
        <taxon>Bacteria</taxon>
        <taxon>Bacillati</taxon>
        <taxon>Actinomycetota</taxon>
        <taxon>Actinomycetes</taxon>
        <taxon>Micromonosporales</taxon>
        <taxon>Micromonosporaceae</taxon>
        <taxon>Paractinoplanes</taxon>
    </lineage>
</organism>
<name>A0A919J4Z1_9ACTN</name>
<feature type="region of interest" description="Disordered" evidence="1">
    <location>
        <begin position="41"/>
        <end position="76"/>
    </location>
</feature>
<reference evidence="2" key="1">
    <citation type="submission" date="2021-01" db="EMBL/GenBank/DDBJ databases">
        <title>Whole genome shotgun sequence of Actinoplanes ferrugineus NBRC 15555.</title>
        <authorList>
            <person name="Komaki H."/>
            <person name="Tamura T."/>
        </authorList>
    </citation>
    <scope>NUCLEOTIDE SEQUENCE</scope>
    <source>
        <strain evidence="2">NBRC 15555</strain>
    </source>
</reference>
<keyword evidence="3" id="KW-1185">Reference proteome</keyword>
<feature type="region of interest" description="Disordered" evidence="1">
    <location>
        <begin position="107"/>
        <end position="130"/>
    </location>
</feature>
<evidence type="ECO:0000313" key="2">
    <source>
        <dbReference type="EMBL" id="GIE12639.1"/>
    </source>
</evidence>
<feature type="compositionally biased region" description="Low complexity" evidence="1">
    <location>
        <begin position="66"/>
        <end position="75"/>
    </location>
</feature>
<comment type="caution">
    <text evidence="2">The sequence shown here is derived from an EMBL/GenBank/DDBJ whole genome shotgun (WGS) entry which is preliminary data.</text>
</comment>
<protein>
    <submittedName>
        <fullName evidence="2">Uncharacterized protein</fullName>
    </submittedName>
</protein>
<accession>A0A919J4Z1</accession>
<dbReference type="EMBL" id="BOMM01000040">
    <property type="protein sequence ID" value="GIE12639.1"/>
    <property type="molecule type" value="Genomic_DNA"/>
</dbReference>
<dbReference type="Proteomes" id="UP000598174">
    <property type="component" value="Unassembled WGS sequence"/>
</dbReference>
<evidence type="ECO:0000256" key="1">
    <source>
        <dbReference type="SAM" id="MobiDB-lite"/>
    </source>
</evidence>
<evidence type="ECO:0000313" key="3">
    <source>
        <dbReference type="Proteomes" id="UP000598174"/>
    </source>
</evidence>
<gene>
    <name evidence="2" type="ORF">Afe05nite_44790</name>
</gene>
<dbReference type="AlphaFoldDB" id="A0A919J4Z1"/>
<feature type="compositionally biased region" description="Low complexity" evidence="1">
    <location>
        <begin position="115"/>
        <end position="124"/>
    </location>
</feature>
<sequence length="130" mass="13819">MKTAAAIRALVIVTGRVTVSPWIDQVVASMRSAMRRPYRAFRAGNTRQMEPGGPWRRSGPASKLTSGRASRSSAGRVREITAGKVVIVPGYRLADAQAQPGCVAPAEALTERVSRSPTPSTRSPGGCRDT</sequence>